<dbReference type="Proteomes" id="UP001215151">
    <property type="component" value="Unassembled WGS sequence"/>
</dbReference>
<evidence type="ECO:0000313" key="1">
    <source>
        <dbReference type="EMBL" id="KAJ8494714.1"/>
    </source>
</evidence>
<evidence type="ECO:0000313" key="2">
    <source>
        <dbReference type="Proteomes" id="UP001215151"/>
    </source>
</evidence>
<dbReference type="EMBL" id="JAPEVG010000033">
    <property type="protein sequence ID" value="KAJ8494714.1"/>
    <property type="molecule type" value="Genomic_DNA"/>
</dbReference>
<protein>
    <submittedName>
        <fullName evidence="1">Uncharacterized protein</fullName>
    </submittedName>
</protein>
<dbReference type="AlphaFoldDB" id="A0AAD7XCA8"/>
<name>A0AAD7XCA8_9APHY</name>
<gene>
    <name evidence="1" type="ORF">ONZ51_g2188</name>
</gene>
<reference evidence="1" key="1">
    <citation type="submission" date="2022-11" db="EMBL/GenBank/DDBJ databases">
        <title>Genome Sequence of Cubamyces cubensis.</title>
        <authorList>
            <person name="Buettner E."/>
        </authorList>
    </citation>
    <scope>NUCLEOTIDE SEQUENCE</scope>
    <source>
        <strain evidence="1">MPL-01</strain>
    </source>
</reference>
<accession>A0AAD7XCA8</accession>
<sequence>MRLYPSSPDDLICTVDRIRLLASDDTHEPQRGFERSNIELRFTIAATLSNMSRKTGDCTPTDVSNTNRILSDEIRNRAATQTCYTNEQHYYQRPGNVLLSTMPFEYRPKTRRFEVPLPADTDHTFKINIISSGEVGYKLTTSDFPLYDRELQQIDSIETTVAGRVDNAAISLDSMIQGGFYVQRVHFARETTLMNPTGIFPRPRDYRDREFTLGHLISMLQTMQSEHWFRKVKCNNNLRFVTGTDGILPQQHRHTMVEVRIPS</sequence>
<comment type="caution">
    <text evidence="1">The sequence shown here is derived from an EMBL/GenBank/DDBJ whole genome shotgun (WGS) entry which is preliminary data.</text>
</comment>
<proteinExistence type="predicted"/>
<organism evidence="1 2">
    <name type="scientific">Trametes cubensis</name>
    <dbReference type="NCBI Taxonomy" id="1111947"/>
    <lineage>
        <taxon>Eukaryota</taxon>
        <taxon>Fungi</taxon>
        <taxon>Dikarya</taxon>
        <taxon>Basidiomycota</taxon>
        <taxon>Agaricomycotina</taxon>
        <taxon>Agaricomycetes</taxon>
        <taxon>Polyporales</taxon>
        <taxon>Polyporaceae</taxon>
        <taxon>Trametes</taxon>
    </lineage>
</organism>
<keyword evidence="2" id="KW-1185">Reference proteome</keyword>